<accession>A0A1D1UW17</accession>
<evidence type="ECO:0000256" key="1">
    <source>
        <dbReference type="SAM" id="SignalP"/>
    </source>
</evidence>
<dbReference type="AlphaFoldDB" id="A0A1D1UW17"/>
<gene>
    <name evidence="2" type="primary">RvY_05732-1</name>
    <name evidence="2" type="synonym">RvY_05732.1</name>
    <name evidence="2" type="ORF">RvY_05732</name>
</gene>
<dbReference type="OrthoDB" id="10495617at2759"/>
<name>A0A1D1UW17_RAMVA</name>
<protein>
    <recommendedName>
        <fullName evidence="4">Protein sleepless</fullName>
    </recommendedName>
</protein>
<evidence type="ECO:0000313" key="2">
    <source>
        <dbReference type="EMBL" id="GAU93864.1"/>
    </source>
</evidence>
<feature type="chain" id="PRO_5008897671" description="Protein sleepless" evidence="1">
    <location>
        <begin position="23"/>
        <end position="154"/>
    </location>
</feature>
<evidence type="ECO:0008006" key="4">
    <source>
        <dbReference type="Google" id="ProtNLM"/>
    </source>
</evidence>
<organism evidence="2 3">
    <name type="scientific">Ramazzottius varieornatus</name>
    <name type="common">Water bear</name>
    <name type="synonym">Tardigrade</name>
    <dbReference type="NCBI Taxonomy" id="947166"/>
    <lineage>
        <taxon>Eukaryota</taxon>
        <taxon>Metazoa</taxon>
        <taxon>Ecdysozoa</taxon>
        <taxon>Tardigrada</taxon>
        <taxon>Eutardigrada</taxon>
        <taxon>Parachela</taxon>
        <taxon>Hypsibioidea</taxon>
        <taxon>Ramazzottiidae</taxon>
        <taxon>Ramazzottius</taxon>
    </lineage>
</organism>
<evidence type="ECO:0000313" key="3">
    <source>
        <dbReference type="Proteomes" id="UP000186922"/>
    </source>
</evidence>
<dbReference type="EMBL" id="BDGG01000002">
    <property type="protein sequence ID" value="GAU93864.1"/>
    <property type="molecule type" value="Genomic_DNA"/>
</dbReference>
<sequence length="154" mass="16600">MVLNSSILLVFLVSGIATTAFAVNIVIDKPAVEFREDETFSCRVCHPSFTPECANRVDCCVDPDVGMIQACAALDGKVCHKIEETRGSFMNVTRGCGKRFAFGSPGQADTVCITNGNREVCNCISSYCNNGSRFTIPAVVFAVLLTTSLRFAKV</sequence>
<keyword evidence="1" id="KW-0732">Signal</keyword>
<comment type="caution">
    <text evidence="2">The sequence shown here is derived from an EMBL/GenBank/DDBJ whole genome shotgun (WGS) entry which is preliminary data.</text>
</comment>
<feature type="signal peptide" evidence="1">
    <location>
        <begin position="1"/>
        <end position="22"/>
    </location>
</feature>
<reference evidence="2 3" key="1">
    <citation type="journal article" date="2016" name="Nat. Commun.">
        <title>Extremotolerant tardigrade genome and improved radiotolerance of human cultured cells by tardigrade-unique protein.</title>
        <authorList>
            <person name="Hashimoto T."/>
            <person name="Horikawa D.D."/>
            <person name="Saito Y."/>
            <person name="Kuwahara H."/>
            <person name="Kozuka-Hata H."/>
            <person name="Shin-I T."/>
            <person name="Minakuchi Y."/>
            <person name="Ohishi K."/>
            <person name="Motoyama A."/>
            <person name="Aizu T."/>
            <person name="Enomoto A."/>
            <person name="Kondo K."/>
            <person name="Tanaka S."/>
            <person name="Hara Y."/>
            <person name="Koshikawa S."/>
            <person name="Sagara H."/>
            <person name="Miura T."/>
            <person name="Yokobori S."/>
            <person name="Miyagawa K."/>
            <person name="Suzuki Y."/>
            <person name="Kubo T."/>
            <person name="Oyama M."/>
            <person name="Kohara Y."/>
            <person name="Fujiyama A."/>
            <person name="Arakawa K."/>
            <person name="Katayama T."/>
            <person name="Toyoda A."/>
            <person name="Kunieda T."/>
        </authorList>
    </citation>
    <scope>NUCLEOTIDE SEQUENCE [LARGE SCALE GENOMIC DNA]</scope>
    <source>
        <strain evidence="2 3">YOKOZUNA-1</strain>
    </source>
</reference>
<proteinExistence type="predicted"/>
<keyword evidence="3" id="KW-1185">Reference proteome</keyword>
<dbReference type="Proteomes" id="UP000186922">
    <property type="component" value="Unassembled WGS sequence"/>
</dbReference>